<evidence type="ECO:0000256" key="5">
    <source>
        <dbReference type="ARBA" id="ARBA00023136"/>
    </source>
</evidence>
<dbReference type="PANTHER" id="PTHR11266:SF113">
    <property type="entry name" value="MEMBRANE PROTEIN, MPV17_PMP22 FAMILY, PUTATIVE (AFU_ORTHOLOGUE AFUA_1G13840)-RELATED"/>
    <property type="match status" value="1"/>
</dbReference>
<dbReference type="GO" id="GO:0005739">
    <property type="term" value="C:mitochondrion"/>
    <property type="evidence" value="ECO:0007669"/>
    <property type="project" value="TreeGrafter"/>
</dbReference>
<dbReference type="Pfam" id="PF04117">
    <property type="entry name" value="Mpv17_PMP22"/>
    <property type="match status" value="1"/>
</dbReference>
<dbReference type="AlphaFoldDB" id="A0A0D2DVG6"/>
<dbReference type="EMBL" id="KN847333">
    <property type="protein sequence ID" value="KIW46570.1"/>
    <property type="molecule type" value="Genomic_DNA"/>
</dbReference>
<keyword evidence="3" id="KW-0812">Transmembrane</keyword>
<organism evidence="8 9">
    <name type="scientific">Exophiala oligosperma</name>
    <dbReference type="NCBI Taxonomy" id="215243"/>
    <lineage>
        <taxon>Eukaryota</taxon>
        <taxon>Fungi</taxon>
        <taxon>Dikarya</taxon>
        <taxon>Ascomycota</taxon>
        <taxon>Pezizomycotina</taxon>
        <taxon>Eurotiomycetes</taxon>
        <taxon>Chaetothyriomycetidae</taxon>
        <taxon>Chaetothyriales</taxon>
        <taxon>Herpotrichiellaceae</taxon>
        <taxon>Exophiala</taxon>
    </lineage>
</organism>
<reference evidence="8 9" key="1">
    <citation type="submission" date="2015-01" db="EMBL/GenBank/DDBJ databases">
        <title>The Genome Sequence of Exophiala oligosperma CBS72588.</title>
        <authorList>
            <consortium name="The Broad Institute Genomics Platform"/>
            <person name="Cuomo C."/>
            <person name="de Hoog S."/>
            <person name="Gorbushina A."/>
            <person name="Stielow B."/>
            <person name="Teixiera M."/>
            <person name="Abouelleil A."/>
            <person name="Chapman S.B."/>
            <person name="Priest M."/>
            <person name="Young S.K."/>
            <person name="Wortman J."/>
            <person name="Nusbaum C."/>
            <person name="Birren B."/>
        </authorList>
    </citation>
    <scope>NUCLEOTIDE SEQUENCE [LARGE SCALE GENOMIC DNA]</scope>
    <source>
        <strain evidence="8 9">CBS 72588</strain>
    </source>
</reference>
<dbReference type="InterPro" id="IPR007248">
    <property type="entry name" value="Mpv17_PMP22"/>
</dbReference>
<protein>
    <recommendedName>
        <fullName evidence="10">Protein SYM1</fullName>
    </recommendedName>
</protein>
<dbReference type="HOGENOM" id="CLU_049109_10_1_1"/>
<gene>
    <name evidence="8" type="ORF">PV06_02236</name>
</gene>
<keyword evidence="5" id="KW-0472">Membrane</keyword>
<sequence length="276" mass="31272">MINLHRASTRFGASTSWVRPPRARYQHIHNRKSTNSSTSKQSKPLNEGQLPPHNPNEVTVESTKADPVDIPIQLWYHRLGPVSTFFNWFHRSQMKRPYTVQVCTTLITYLCGDMAAQEIGGEAYDGNRTLRMLTIGAIASIPGYKWFLFLGRNFNFQSKIVSIATKVAVNQAVFTPIFNTYFFGMQAFLTGETIHGVITRVQATVPTSIVNSLKLWPAVTAFSFYFIAPNYRFMFSGIFAIAWQTYLSFLNRKEEKIELATDTLARPVVPESLEAS</sequence>
<evidence type="ECO:0000256" key="7">
    <source>
        <dbReference type="SAM" id="MobiDB-lite"/>
    </source>
</evidence>
<feature type="compositionally biased region" description="Basic residues" evidence="7">
    <location>
        <begin position="22"/>
        <end position="32"/>
    </location>
</feature>
<evidence type="ECO:0000256" key="1">
    <source>
        <dbReference type="ARBA" id="ARBA00004141"/>
    </source>
</evidence>
<evidence type="ECO:0000313" key="8">
    <source>
        <dbReference type="EMBL" id="KIW46570.1"/>
    </source>
</evidence>
<accession>A0A0D2DVG6</accession>
<keyword evidence="4" id="KW-1133">Transmembrane helix</keyword>
<feature type="compositionally biased region" description="Low complexity" evidence="7">
    <location>
        <begin position="33"/>
        <end position="43"/>
    </location>
</feature>
<dbReference type="RefSeq" id="XP_016266786.1">
    <property type="nucleotide sequence ID" value="XM_016402889.1"/>
</dbReference>
<comment type="subcellular location">
    <subcellularLocation>
        <location evidence="1">Membrane</location>
        <topology evidence="1">Multi-pass membrane protein</topology>
    </subcellularLocation>
</comment>
<dbReference type="PANTHER" id="PTHR11266">
    <property type="entry name" value="PEROXISOMAL MEMBRANE PROTEIN 2, PXMP2 MPV17"/>
    <property type="match status" value="1"/>
</dbReference>
<evidence type="ECO:0000313" key="9">
    <source>
        <dbReference type="Proteomes" id="UP000053342"/>
    </source>
</evidence>
<dbReference type="GO" id="GO:0016020">
    <property type="term" value="C:membrane"/>
    <property type="evidence" value="ECO:0007669"/>
    <property type="project" value="UniProtKB-SubCell"/>
</dbReference>
<keyword evidence="9" id="KW-1185">Reference proteome</keyword>
<dbReference type="Proteomes" id="UP000053342">
    <property type="component" value="Unassembled WGS sequence"/>
</dbReference>
<evidence type="ECO:0008006" key="10">
    <source>
        <dbReference type="Google" id="ProtNLM"/>
    </source>
</evidence>
<comment type="similarity">
    <text evidence="2 6">Belongs to the peroxisomal membrane protein PXMP2/4 family.</text>
</comment>
<dbReference type="OrthoDB" id="842664at2759"/>
<evidence type="ECO:0000256" key="4">
    <source>
        <dbReference type="ARBA" id="ARBA00022989"/>
    </source>
</evidence>
<dbReference type="VEuPathDB" id="FungiDB:PV06_02236"/>
<dbReference type="GeneID" id="27354310"/>
<name>A0A0D2DVG6_9EURO</name>
<evidence type="ECO:0000256" key="2">
    <source>
        <dbReference type="ARBA" id="ARBA00006824"/>
    </source>
</evidence>
<proteinExistence type="inferred from homology"/>
<evidence type="ECO:0000256" key="3">
    <source>
        <dbReference type="ARBA" id="ARBA00022692"/>
    </source>
</evidence>
<dbReference type="STRING" id="215243.A0A0D2DVG6"/>
<evidence type="ECO:0000256" key="6">
    <source>
        <dbReference type="RuleBase" id="RU363053"/>
    </source>
</evidence>
<feature type="region of interest" description="Disordered" evidence="7">
    <location>
        <begin position="22"/>
        <end position="62"/>
    </location>
</feature>